<comment type="caution">
    <text evidence="1">The sequence shown here is derived from an EMBL/GenBank/DDBJ whole genome shotgun (WGS) entry which is preliminary data.</text>
</comment>
<evidence type="ECO:0008006" key="3">
    <source>
        <dbReference type="Google" id="ProtNLM"/>
    </source>
</evidence>
<dbReference type="Gene3D" id="2.60.40.4070">
    <property type="match status" value="1"/>
</dbReference>
<sequence length="185" mass="19736">ASDQYLNKYLLEYGEGSSPASFEQIIEGWTSVAGGVLGTWETTGLSGSYIIRLTVYGKVGDSVTTSVVVTVQNATDPTKTAQQQTGLPLTYAVPNPFDRTVTAEIQFGYTLAGNFATRIYLFDLTGNLAWQKSYSAGVDGGKAGVNTPTWDGKDLFGAEVANGIYLYQVVADQAVIAKGKIIILK</sequence>
<dbReference type="AlphaFoldDB" id="A0A1F4RGE9"/>
<dbReference type="InterPro" id="IPR026444">
    <property type="entry name" value="Secre_tail"/>
</dbReference>
<protein>
    <recommendedName>
        <fullName evidence="3">FlgD Ig-like domain-containing protein</fullName>
    </recommendedName>
</protein>
<evidence type="ECO:0000313" key="1">
    <source>
        <dbReference type="EMBL" id="OGC07294.1"/>
    </source>
</evidence>
<name>A0A1F4RGE9_UNCSA</name>
<accession>A0A1F4RGE9</accession>
<dbReference type="EMBL" id="METP01000006">
    <property type="protein sequence ID" value="OGC07294.1"/>
    <property type="molecule type" value="Genomic_DNA"/>
</dbReference>
<evidence type="ECO:0000313" key="2">
    <source>
        <dbReference type="Proteomes" id="UP000176938"/>
    </source>
</evidence>
<organism evidence="1 2">
    <name type="scientific">candidate division WOR-1 bacterium RIFCSPLOWO2_02_FULL_46_20</name>
    <dbReference type="NCBI Taxonomy" id="1802567"/>
    <lineage>
        <taxon>Bacteria</taxon>
        <taxon>Bacillati</taxon>
        <taxon>Saganbacteria</taxon>
    </lineage>
</organism>
<feature type="non-terminal residue" evidence="1">
    <location>
        <position position="1"/>
    </location>
</feature>
<dbReference type="Proteomes" id="UP000176938">
    <property type="component" value="Unassembled WGS sequence"/>
</dbReference>
<dbReference type="NCBIfam" id="TIGR04183">
    <property type="entry name" value="Por_Secre_tail"/>
    <property type="match status" value="1"/>
</dbReference>
<gene>
    <name evidence="1" type="ORF">A3H38_04415</name>
</gene>
<proteinExistence type="predicted"/>
<reference evidence="1 2" key="1">
    <citation type="journal article" date="2016" name="Nat. Commun.">
        <title>Thousands of microbial genomes shed light on interconnected biogeochemical processes in an aquifer system.</title>
        <authorList>
            <person name="Anantharaman K."/>
            <person name="Brown C.T."/>
            <person name="Hug L.A."/>
            <person name="Sharon I."/>
            <person name="Castelle C.J."/>
            <person name="Probst A.J."/>
            <person name="Thomas B.C."/>
            <person name="Singh A."/>
            <person name="Wilkins M.J."/>
            <person name="Karaoz U."/>
            <person name="Brodie E.L."/>
            <person name="Williams K.H."/>
            <person name="Hubbard S.S."/>
            <person name="Banfield J.F."/>
        </authorList>
    </citation>
    <scope>NUCLEOTIDE SEQUENCE [LARGE SCALE GENOMIC DNA]</scope>
</reference>